<dbReference type="EMBL" id="JAUSZT010000002">
    <property type="protein sequence ID" value="MDQ0995406.1"/>
    <property type="molecule type" value="Genomic_DNA"/>
</dbReference>
<reference evidence="1 2" key="1">
    <citation type="submission" date="2023-07" db="EMBL/GenBank/DDBJ databases">
        <title>Comparative genomics of wheat-associated soil bacteria to identify genetic determinants of phenazine resistance.</title>
        <authorList>
            <person name="Mouncey N."/>
        </authorList>
    </citation>
    <scope>NUCLEOTIDE SEQUENCE [LARGE SCALE GENOMIC DNA]</scope>
    <source>
        <strain evidence="1 2">W4I11</strain>
    </source>
</reference>
<keyword evidence="2" id="KW-1185">Reference proteome</keyword>
<name>A0ABU0S4H9_9HYPH</name>
<sequence>MSDRRIGELVELVLRDNPRASRLTHLIALAERVDPHMQMAEIRAAWSRFNKFHRTPRLGRVPQK</sequence>
<protein>
    <submittedName>
        <fullName evidence="1">Uncharacterized protein</fullName>
    </submittedName>
</protein>
<dbReference type="RefSeq" id="WP_307276614.1">
    <property type="nucleotide sequence ID" value="NZ_JAUSZT010000002.1"/>
</dbReference>
<accession>A0ABU0S4H9</accession>
<comment type="caution">
    <text evidence="1">The sequence shown here is derived from an EMBL/GenBank/DDBJ whole genome shotgun (WGS) entry which is preliminary data.</text>
</comment>
<evidence type="ECO:0000313" key="1">
    <source>
        <dbReference type="EMBL" id="MDQ0995406.1"/>
    </source>
</evidence>
<proteinExistence type="predicted"/>
<dbReference type="Proteomes" id="UP001237780">
    <property type="component" value="Unassembled WGS sequence"/>
</dbReference>
<organism evidence="1 2">
    <name type="scientific">Phyllobacterium ifriqiyense</name>
    <dbReference type="NCBI Taxonomy" id="314238"/>
    <lineage>
        <taxon>Bacteria</taxon>
        <taxon>Pseudomonadati</taxon>
        <taxon>Pseudomonadota</taxon>
        <taxon>Alphaproteobacteria</taxon>
        <taxon>Hyphomicrobiales</taxon>
        <taxon>Phyllobacteriaceae</taxon>
        <taxon>Phyllobacterium</taxon>
    </lineage>
</organism>
<evidence type="ECO:0000313" key="2">
    <source>
        <dbReference type="Proteomes" id="UP001237780"/>
    </source>
</evidence>
<gene>
    <name evidence="1" type="ORF">QFZ34_000583</name>
</gene>